<gene>
    <name evidence="1" type="ORF">GCM10010412_082020</name>
</gene>
<evidence type="ECO:0008006" key="3">
    <source>
        <dbReference type="Google" id="ProtNLM"/>
    </source>
</evidence>
<dbReference type="EMBL" id="BAAATE010000034">
    <property type="protein sequence ID" value="GAA2691644.1"/>
    <property type="molecule type" value="Genomic_DNA"/>
</dbReference>
<reference evidence="1 2" key="1">
    <citation type="journal article" date="2019" name="Int. J. Syst. Evol. Microbiol.">
        <title>The Global Catalogue of Microorganisms (GCM) 10K type strain sequencing project: providing services to taxonomists for standard genome sequencing and annotation.</title>
        <authorList>
            <consortium name="The Broad Institute Genomics Platform"/>
            <consortium name="The Broad Institute Genome Sequencing Center for Infectious Disease"/>
            <person name="Wu L."/>
            <person name="Ma J."/>
        </authorList>
    </citation>
    <scope>NUCLEOTIDE SEQUENCE [LARGE SCALE GENOMIC DNA]</scope>
    <source>
        <strain evidence="1 2">JCM 6835</strain>
    </source>
</reference>
<name>A0ABN3T3F9_9ACTN</name>
<evidence type="ECO:0000313" key="1">
    <source>
        <dbReference type="EMBL" id="GAA2691644.1"/>
    </source>
</evidence>
<accession>A0ABN3T3F9</accession>
<dbReference type="Proteomes" id="UP001501666">
    <property type="component" value="Unassembled WGS sequence"/>
</dbReference>
<sequence>MTTITRFAPLRPYERGGWQCSHTTPTACTSDSVIAAVNETTPAGPWRYGLCAPHAAALGCPADLLPAQPPAVAEAAPAPGEGGGKWVLITANPAGHHEVIGHVYTVKGLAELETLARERGLTILGTAPLTSKADLAAKR</sequence>
<keyword evidence="2" id="KW-1185">Reference proteome</keyword>
<protein>
    <recommendedName>
        <fullName evidence="3">DUF3499 family protein</fullName>
    </recommendedName>
</protein>
<organism evidence="1 2">
    <name type="scientific">Nonomuraea recticatena</name>
    <dbReference type="NCBI Taxonomy" id="46178"/>
    <lineage>
        <taxon>Bacteria</taxon>
        <taxon>Bacillati</taxon>
        <taxon>Actinomycetota</taxon>
        <taxon>Actinomycetes</taxon>
        <taxon>Streptosporangiales</taxon>
        <taxon>Streptosporangiaceae</taxon>
        <taxon>Nonomuraea</taxon>
    </lineage>
</organism>
<dbReference type="RefSeq" id="WP_346154404.1">
    <property type="nucleotide sequence ID" value="NZ_BAAATE010000034.1"/>
</dbReference>
<evidence type="ECO:0000313" key="2">
    <source>
        <dbReference type="Proteomes" id="UP001501666"/>
    </source>
</evidence>
<proteinExistence type="predicted"/>
<comment type="caution">
    <text evidence="1">The sequence shown here is derived from an EMBL/GenBank/DDBJ whole genome shotgun (WGS) entry which is preliminary data.</text>
</comment>